<dbReference type="InterPro" id="IPR025877">
    <property type="entry name" value="MobA-like_NTP_Trfase"/>
</dbReference>
<dbReference type="InterPro" id="IPR013482">
    <property type="entry name" value="Molybde_CF_guanTrfase"/>
</dbReference>
<accession>A0A1I2W9U4</accession>
<comment type="cofactor">
    <cofactor evidence="4">
        <name>Mg(2+)</name>
        <dbReference type="ChEBI" id="CHEBI:18420"/>
    </cofactor>
</comment>
<keyword evidence="4 7" id="KW-0808">Transferase</keyword>
<keyword evidence="4" id="KW-0963">Cytoplasm</keyword>
<dbReference type="CDD" id="cd03116">
    <property type="entry name" value="MobB"/>
    <property type="match status" value="1"/>
</dbReference>
<dbReference type="Proteomes" id="UP000198623">
    <property type="component" value="Unassembled WGS sequence"/>
</dbReference>
<evidence type="ECO:0000259" key="6">
    <source>
        <dbReference type="Pfam" id="PF12804"/>
    </source>
</evidence>
<comment type="similarity">
    <text evidence="4">Belongs to the MobA family.</text>
</comment>
<dbReference type="Gene3D" id="3.90.550.10">
    <property type="entry name" value="Spore Coat Polysaccharide Biosynthesis Protein SpsA, Chain A"/>
    <property type="match status" value="1"/>
</dbReference>
<dbReference type="GO" id="GO:0006777">
    <property type="term" value="P:Mo-molybdopterin cofactor biosynthetic process"/>
    <property type="evidence" value="ECO:0007669"/>
    <property type="project" value="UniProtKB-KW"/>
</dbReference>
<evidence type="ECO:0000256" key="2">
    <source>
        <dbReference type="ARBA" id="ARBA00023134"/>
    </source>
</evidence>
<dbReference type="HAMAP" id="MF_00316">
    <property type="entry name" value="MobA"/>
    <property type="match status" value="1"/>
</dbReference>
<dbReference type="PANTHER" id="PTHR40072">
    <property type="entry name" value="MOLYBDOPTERIN-GUANINE DINUCLEOTIDE BIOSYNTHESIS ADAPTER PROTEIN-RELATED"/>
    <property type="match status" value="1"/>
</dbReference>
<comment type="subcellular location">
    <subcellularLocation>
        <location evidence="4">Cytoplasm</location>
    </subcellularLocation>
</comment>
<dbReference type="InterPro" id="IPR029044">
    <property type="entry name" value="Nucleotide-diphossugar_trans"/>
</dbReference>
<dbReference type="InterPro" id="IPR004435">
    <property type="entry name" value="MobB_dom"/>
</dbReference>
<proteinExistence type="inferred from homology"/>
<dbReference type="CDD" id="cd02503">
    <property type="entry name" value="MobA"/>
    <property type="match status" value="1"/>
</dbReference>
<protein>
    <recommendedName>
        <fullName evidence="4">Molybdenum cofactor guanylyltransferase</fullName>
        <shortName evidence="4">MoCo guanylyltransferase</shortName>
        <ecNumber evidence="4">2.7.7.77</ecNumber>
    </recommendedName>
    <alternativeName>
        <fullName evidence="4">GTP:molybdopterin guanylyltransferase</fullName>
    </alternativeName>
    <alternativeName>
        <fullName evidence="4">Mo-MPT guanylyltransferase</fullName>
    </alternativeName>
    <alternativeName>
        <fullName evidence="4">Molybdopterin guanylyltransferase</fullName>
    </alternativeName>
    <alternativeName>
        <fullName evidence="4">Molybdopterin-guanine dinucleotide synthase</fullName>
        <shortName evidence="4">MGD synthase</shortName>
    </alternativeName>
</protein>
<keyword evidence="7" id="KW-0548">Nucleotidyltransferase</keyword>
<dbReference type="EC" id="2.7.7.77" evidence="4"/>
<dbReference type="GO" id="GO:0005525">
    <property type="term" value="F:GTP binding"/>
    <property type="evidence" value="ECO:0007669"/>
    <property type="project" value="UniProtKB-UniRule"/>
</dbReference>
<feature type="binding site" evidence="4">
    <location>
        <position position="70"/>
    </location>
    <ligand>
        <name>GTP</name>
        <dbReference type="ChEBI" id="CHEBI:37565"/>
    </ligand>
</feature>
<keyword evidence="4" id="KW-0479">Metal-binding</keyword>
<dbReference type="Gene3D" id="3.40.50.300">
    <property type="entry name" value="P-loop containing nucleotide triphosphate hydrolases"/>
    <property type="match status" value="1"/>
</dbReference>
<evidence type="ECO:0000256" key="3">
    <source>
        <dbReference type="ARBA" id="ARBA00023150"/>
    </source>
</evidence>
<dbReference type="OrthoDB" id="9788394at2"/>
<dbReference type="NCBIfam" id="TIGR00176">
    <property type="entry name" value="mobB"/>
    <property type="match status" value="1"/>
</dbReference>
<dbReference type="AlphaFoldDB" id="A0A1I2W9U4"/>
<dbReference type="InterPro" id="IPR027417">
    <property type="entry name" value="P-loop_NTPase"/>
</dbReference>
<evidence type="ECO:0000256" key="1">
    <source>
        <dbReference type="ARBA" id="ARBA00022842"/>
    </source>
</evidence>
<keyword evidence="2 4" id="KW-0342">GTP-binding</keyword>
<comment type="catalytic activity">
    <reaction evidence="4">
        <text>Mo-molybdopterin + GTP + H(+) = Mo-molybdopterin guanine dinucleotide + diphosphate</text>
        <dbReference type="Rhea" id="RHEA:34243"/>
        <dbReference type="ChEBI" id="CHEBI:15378"/>
        <dbReference type="ChEBI" id="CHEBI:33019"/>
        <dbReference type="ChEBI" id="CHEBI:37565"/>
        <dbReference type="ChEBI" id="CHEBI:71302"/>
        <dbReference type="ChEBI" id="CHEBI:71310"/>
        <dbReference type="EC" id="2.7.7.77"/>
    </reaction>
</comment>
<evidence type="ECO:0000313" key="8">
    <source>
        <dbReference type="Proteomes" id="UP000198623"/>
    </source>
</evidence>
<reference evidence="8" key="1">
    <citation type="submission" date="2016-10" db="EMBL/GenBank/DDBJ databases">
        <authorList>
            <person name="Varghese N."/>
            <person name="Submissions S."/>
        </authorList>
    </citation>
    <scope>NUCLEOTIDE SEQUENCE [LARGE SCALE GENOMIC DNA]</scope>
    <source>
        <strain evidence="8">CGMCC 1.10971</strain>
    </source>
</reference>
<sequence length="365" mass="40373">MHCEAVTGVILAGGMARRMGGTDKGWIEFEGKPLIQHALDIIQPQVARCVINANRSLEAYRSLNIDVYMDLEEGYLGPLMGMATGLAHSDTDWVAFIPCDSPRLPVDTVIRLLRAVEDNKATIAVAHDGKRLQPVVALLHRSLLNDLQKALSNGERKIESWFSRHSCVEVDFSDCVDAFVNVNRRDDLDALIDMPKLLGFSAWSGTGKTTLLKKLIPALRAEGVRLAVIKHAHHRFDIDHPGKDSYELRKAGANQMLIASANRWALMVDKPEPEEPVLADLVGKLDLACLDLVLVEGFKRETIPKIELHRPSLGKPLVFPEDSNIIAVITDEPDALNTELPIMMLADVDSILAFILQYIGRSGIR</sequence>
<feature type="binding site" evidence="4">
    <location>
        <position position="100"/>
    </location>
    <ligand>
        <name>GTP</name>
        <dbReference type="ChEBI" id="CHEBI:37565"/>
    </ligand>
</feature>
<dbReference type="GO" id="GO:0046872">
    <property type="term" value="F:metal ion binding"/>
    <property type="evidence" value="ECO:0007669"/>
    <property type="project" value="UniProtKB-KW"/>
</dbReference>
<name>A0A1I2W9U4_9GAMM</name>
<evidence type="ECO:0000256" key="4">
    <source>
        <dbReference type="HAMAP-Rule" id="MF_00316"/>
    </source>
</evidence>
<keyword evidence="1 4" id="KW-0460">Magnesium</keyword>
<feature type="binding site" evidence="4">
    <location>
        <position position="52"/>
    </location>
    <ligand>
        <name>GTP</name>
        <dbReference type="ChEBI" id="CHEBI:37565"/>
    </ligand>
</feature>
<keyword evidence="3 4" id="KW-0501">Molybdenum cofactor biosynthesis</keyword>
<dbReference type="GO" id="GO:0005737">
    <property type="term" value="C:cytoplasm"/>
    <property type="evidence" value="ECO:0007669"/>
    <property type="project" value="UniProtKB-SubCell"/>
</dbReference>
<comment type="function">
    <text evidence="4">Transfers a GMP moiety from GTP to Mo-molybdopterin (Mo-MPT) cofactor (Moco or molybdenum cofactor) to form Mo-molybdopterin guanine dinucleotide (Mo-MGD) cofactor.</text>
</comment>
<dbReference type="RefSeq" id="WP_090730952.1">
    <property type="nucleotide sequence ID" value="NZ_FOOU01000024.1"/>
</dbReference>
<gene>
    <name evidence="4" type="primary">mobA</name>
    <name evidence="7" type="ORF">SAMN05216175_1243</name>
</gene>
<feature type="binding site" evidence="4">
    <location>
        <position position="24"/>
    </location>
    <ligand>
        <name>GTP</name>
        <dbReference type="ChEBI" id="CHEBI:37565"/>
    </ligand>
</feature>
<dbReference type="FunFam" id="3.40.50.300:FF:000920">
    <property type="entry name" value="Molybdopterin-guanine dinucleotide biosynthesis protein B"/>
    <property type="match status" value="1"/>
</dbReference>
<keyword evidence="8" id="KW-1185">Reference proteome</keyword>
<evidence type="ECO:0000259" key="5">
    <source>
        <dbReference type="Pfam" id="PF03205"/>
    </source>
</evidence>
<dbReference type="STRING" id="1045558.SAMN05216175_1243"/>
<keyword evidence="4" id="KW-0547">Nucleotide-binding</keyword>
<dbReference type="SUPFAM" id="SSF52540">
    <property type="entry name" value="P-loop containing nucleoside triphosphate hydrolases"/>
    <property type="match status" value="1"/>
</dbReference>
<feature type="domain" description="MobA-like NTP transferase" evidence="6">
    <location>
        <begin position="8"/>
        <end position="165"/>
    </location>
</feature>
<dbReference type="EMBL" id="FOOU01000024">
    <property type="protein sequence ID" value="SFG98135.1"/>
    <property type="molecule type" value="Genomic_DNA"/>
</dbReference>
<dbReference type="Pfam" id="PF03205">
    <property type="entry name" value="MobB"/>
    <property type="match status" value="1"/>
</dbReference>
<dbReference type="PANTHER" id="PTHR40072:SF1">
    <property type="entry name" value="MOLYBDOPTERIN-GUANINE DINUCLEOTIDE BIOSYNTHESIS ADAPTER PROTEIN"/>
    <property type="match status" value="1"/>
</dbReference>
<comment type="subunit">
    <text evidence="4">Monomer.</text>
</comment>
<dbReference type="InterPro" id="IPR052539">
    <property type="entry name" value="MGD_biosynthesis_adapter"/>
</dbReference>
<comment type="domain">
    <text evidence="4">The N-terminal domain determines nucleotide recognition and specific binding, while the C-terminal domain determines the specific binding to the target protein.</text>
</comment>
<organism evidence="7 8">
    <name type="scientific">Neptunomonas qingdaonensis</name>
    <dbReference type="NCBI Taxonomy" id="1045558"/>
    <lineage>
        <taxon>Bacteria</taxon>
        <taxon>Pseudomonadati</taxon>
        <taxon>Pseudomonadota</taxon>
        <taxon>Gammaproteobacteria</taxon>
        <taxon>Oceanospirillales</taxon>
        <taxon>Oceanospirillaceae</taxon>
        <taxon>Neptunomonas</taxon>
    </lineage>
</organism>
<feature type="binding site" evidence="4">
    <location>
        <begin position="11"/>
        <end position="13"/>
    </location>
    <ligand>
        <name>GTP</name>
        <dbReference type="ChEBI" id="CHEBI:37565"/>
    </ligand>
</feature>
<dbReference type="Pfam" id="PF12804">
    <property type="entry name" value="NTP_transf_3"/>
    <property type="match status" value="1"/>
</dbReference>
<dbReference type="SUPFAM" id="SSF53448">
    <property type="entry name" value="Nucleotide-diphospho-sugar transferases"/>
    <property type="match status" value="1"/>
</dbReference>
<feature type="binding site" evidence="4">
    <location>
        <position position="100"/>
    </location>
    <ligand>
        <name>Mg(2+)</name>
        <dbReference type="ChEBI" id="CHEBI:18420"/>
    </ligand>
</feature>
<dbReference type="GO" id="GO:0061603">
    <property type="term" value="F:molybdenum cofactor guanylyltransferase activity"/>
    <property type="evidence" value="ECO:0007669"/>
    <property type="project" value="UniProtKB-EC"/>
</dbReference>
<evidence type="ECO:0000313" key="7">
    <source>
        <dbReference type="EMBL" id="SFG98135.1"/>
    </source>
</evidence>
<feature type="domain" description="Molybdopterin-guanine dinucleotide biosynthesis protein B (MobB)" evidence="5">
    <location>
        <begin position="198"/>
        <end position="331"/>
    </location>
</feature>
<dbReference type="NCBIfam" id="TIGR02665">
    <property type="entry name" value="molyb_mobA"/>
    <property type="match status" value="1"/>
</dbReference>